<dbReference type="EnsemblMetazoa" id="G26074.23">
    <property type="protein sequence ID" value="G26074.23:cds"/>
    <property type="gene ID" value="G26074"/>
</dbReference>
<proteinExistence type="predicted"/>
<keyword evidence="2" id="KW-1185">Reference proteome</keyword>
<dbReference type="EnsemblMetazoa" id="G26074.24">
    <property type="protein sequence ID" value="G26074.24:cds"/>
    <property type="gene ID" value="G26074"/>
</dbReference>
<name>A0A8W8L067_MAGGI</name>
<dbReference type="EnsemblMetazoa" id="G26074.9">
    <property type="protein sequence ID" value="G26074.9:cds"/>
    <property type="gene ID" value="G26074"/>
</dbReference>
<evidence type="ECO:0000313" key="1">
    <source>
        <dbReference type="EnsemblMetazoa" id="G26074.9:cds"/>
    </source>
</evidence>
<accession>A0A8W8L067</accession>
<protein>
    <submittedName>
        <fullName evidence="1">Uncharacterized protein</fullName>
    </submittedName>
</protein>
<evidence type="ECO:0000313" key="2">
    <source>
        <dbReference type="Proteomes" id="UP000005408"/>
    </source>
</evidence>
<sequence length="96" mass="11155">MSDDKKNQPGVLENVSEKLQEVGHTVKEKLDSAGNVITEKWNEHMHPEEKSKTEEIKETVKEKFDDAGNKISEEWNKRVVSFQLELWLNVNFLCLV</sequence>
<dbReference type="Proteomes" id="UP000005408">
    <property type="component" value="Unassembled WGS sequence"/>
</dbReference>
<organism evidence="1 2">
    <name type="scientific">Magallana gigas</name>
    <name type="common">Pacific oyster</name>
    <name type="synonym">Crassostrea gigas</name>
    <dbReference type="NCBI Taxonomy" id="29159"/>
    <lineage>
        <taxon>Eukaryota</taxon>
        <taxon>Metazoa</taxon>
        <taxon>Spiralia</taxon>
        <taxon>Lophotrochozoa</taxon>
        <taxon>Mollusca</taxon>
        <taxon>Bivalvia</taxon>
        <taxon>Autobranchia</taxon>
        <taxon>Pteriomorphia</taxon>
        <taxon>Ostreida</taxon>
        <taxon>Ostreoidea</taxon>
        <taxon>Ostreidae</taxon>
        <taxon>Magallana</taxon>
    </lineage>
</organism>
<dbReference type="AlphaFoldDB" id="A0A8W8L067"/>
<dbReference type="EnsemblMetazoa" id="G26074.6">
    <property type="protein sequence ID" value="G26074.6:cds"/>
    <property type="gene ID" value="G26074"/>
</dbReference>
<reference evidence="1" key="1">
    <citation type="submission" date="2022-08" db="UniProtKB">
        <authorList>
            <consortium name="EnsemblMetazoa"/>
        </authorList>
    </citation>
    <scope>IDENTIFICATION</scope>
    <source>
        <strain evidence="1">05x7-T-G4-1.051#20</strain>
    </source>
</reference>